<sequence length="119" mass="13534">MRIGFPNKRRSICRMCPGVVWFVVSQDCATATPPAYGRVGKLILGPVLGEEEEMEEEEEEEEEEMEEMEEDKNDKNVCHRWLGDGDDRLPCMSAVPSRRPPPVERDGVPWIRNASSEGK</sequence>
<feature type="compositionally biased region" description="Basic and acidic residues" evidence="1">
    <location>
        <begin position="72"/>
        <end position="89"/>
    </location>
</feature>
<organism evidence="2 3">
    <name type="scientific">Diplocarpon coronariae</name>
    <dbReference type="NCBI Taxonomy" id="2795749"/>
    <lineage>
        <taxon>Eukaryota</taxon>
        <taxon>Fungi</taxon>
        <taxon>Dikarya</taxon>
        <taxon>Ascomycota</taxon>
        <taxon>Pezizomycotina</taxon>
        <taxon>Leotiomycetes</taxon>
        <taxon>Helotiales</taxon>
        <taxon>Drepanopezizaceae</taxon>
        <taxon>Diplocarpon</taxon>
    </lineage>
</organism>
<evidence type="ECO:0000313" key="2">
    <source>
        <dbReference type="EMBL" id="OWP03039.1"/>
    </source>
</evidence>
<name>A0A218Z4P9_9HELO</name>
<proteinExistence type="predicted"/>
<feature type="region of interest" description="Disordered" evidence="1">
    <location>
        <begin position="50"/>
        <end position="119"/>
    </location>
</feature>
<protein>
    <submittedName>
        <fullName evidence="2">Uncharacterized protein</fullName>
    </submittedName>
</protein>
<evidence type="ECO:0000256" key="1">
    <source>
        <dbReference type="SAM" id="MobiDB-lite"/>
    </source>
</evidence>
<comment type="caution">
    <text evidence="2">The sequence shown here is derived from an EMBL/GenBank/DDBJ whole genome shotgun (WGS) entry which is preliminary data.</text>
</comment>
<evidence type="ECO:0000313" key="3">
    <source>
        <dbReference type="Proteomes" id="UP000242519"/>
    </source>
</evidence>
<reference evidence="2 3" key="1">
    <citation type="submission" date="2017-04" db="EMBL/GenBank/DDBJ databases">
        <title>Draft genome sequence of Marssonina coronaria NL1: causal agent of apple blotch.</title>
        <authorList>
            <person name="Cheng Q."/>
        </authorList>
    </citation>
    <scope>NUCLEOTIDE SEQUENCE [LARGE SCALE GENOMIC DNA]</scope>
    <source>
        <strain evidence="2 3">NL1</strain>
    </source>
</reference>
<keyword evidence="3" id="KW-1185">Reference proteome</keyword>
<dbReference type="AlphaFoldDB" id="A0A218Z4P9"/>
<accession>A0A218Z4P9</accession>
<dbReference type="EMBL" id="MZNU01000202">
    <property type="protein sequence ID" value="OWP03039.1"/>
    <property type="molecule type" value="Genomic_DNA"/>
</dbReference>
<dbReference type="Proteomes" id="UP000242519">
    <property type="component" value="Unassembled WGS sequence"/>
</dbReference>
<feature type="compositionally biased region" description="Acidic residues" evidence="1">
    <location>
        <begin position="50"/>
        <end position="71"/>
    </location>
</feature>
<gene>
    <name evidence="2" type="ORF">B2J93_3665</name>
</gene>
<dbReference type="InParanoid" id="A0A218Z4P9"/>